<dbReference type="InterPro" id="IPR027359">
    <property type="entry name" value="Volt_channel_dom_sf"/>
</dbReference>
<dbReference type="EMBL" id="FQYL01000001">
    <property type="protein sequence ID" value="SHI31356.1"/>
    <property type="molecule type" value="Genomic_DNA"/>
</dbReference>
<evidence type="ECO:0000313" key="11">
    <source>
        <dbReference type="EMBL" id="SHI31356.1"/>
    </source>
</evidence>
<evidence type="ECO:0000256" key="9">
    <source>
        <dbReference type="SAM" id="Phobius"/>
    </source>
</evidence>
<comment type="subcellular location">
    <subcellularLocation>
        <location evidence="1">Membrane</location>
        <topology evidence="1">Multi-pass membrane protein</topology>
    </subcellularLocation>
</comment>
<keyword evidence="8" id="KW-0175">Coiled coil</keyword>
<name>A0ABY1I0Q5_9ACTO</name>
<evidence type="ECO:0000259" key="10">
    <source>
        <dbReference type="Pfam" id="PF07885"/>
    </source>
</evidence>
<keyword evidence="2" id="KW-0813">Transport</keyword>
<comment type="caution">
    <text evidence="11">The sequence shown here is derived from an EMBL/GenBank/DDBJ whole genome shotgun (WGS) entry which is preliminary data.</text>
</comment>
<organism evidence="11 12">
    <name type="scientific">Actinomyces denticolens</name>
    <dbReference type="NCBI Taxonomy" id="52767"/>
    <lineage>
        <taxon>Bacteria</taxon>
        <taxon>Bacillati</taxon>
        <taxon>Actinomycetota</taxon>
        <taxon>Actinomycetes</taxon>
        <taxon>Actinomycetales</taxon>
        <taxon>Actinomycetaceae</taxon>
        <taxon>Actinomyces</taxon>
    </lineage>
</organism>
<feature type="coiled-coil region" evidence="8">
    <location>
        <begin position="210"/>
        <end position="244"/>
    </location>
</feature>
<keyword evidence="6 9" id="KW-0472">Membrane</keyword>
<keyword evidence="7 11" id="KW-0407">Ion channel</keyword>
<dbReference type="InterPro" id="IPR013099">
    <property type="entry name" value="K_chnl_dom"/>
</dbReference>
<dbReference type="PANTHER" id="PTHR11537">
    <property type="entry name" value="VOLTAGE-GATED POTASSIUM CHANNEL"/>
    <property type="match status" value="1"/>
</dbReference>
<feature type="transmembrane region" description="Helical" evidence="9">
    <location>
        <begin position="181"/>
        <end position="206"/>
    </location>
</feature>
<proteinExistence type="predicted"/>
<dbReference type="PRINTS" id="PR00169">
    <property type="entry name" value="KCHANNEL"/>
</dbReference>
<keyword evidence="5" id="KW-0406">Ion transport</keyword>
<reference evidence="11 12" key="1">
    <citation type="submission" date="2016-11" db="EMBL/GenBank/DDBJ databases">
        <authorList>
            <person name="Varghese N."/>
            <person name="Submissions S."/>
        </authorList>
    </citation>
    <scope>NUCLEOTIDE SEQUENCE [LARGE SCALE GENOMIC DNA]</scope>
    <source>
        <strain evidence="11 12">PA</strain>
    </source>
</reference>
<evidence type="ECO:0000256" key="6">
    <source>
        <dbReference type="ARBA" id="ARBA00023136"/>
    </source>
</evidence>
<dbReference type="Proteomes" id="UP000184390">
    <property type="component" value="Unassembled WGS sequence"/>
</dbReference>
<keyword evidence="3 9" id="KW-0812">Transmembrane</keyword>
<dbReference type="RefSeq" id="WP_073451144.1">
    <property type="nucleotide sequence ID" value="NZ_BDIO01000003.1"/>
</dbReference>
<dbReference type="InterPro" id="IPR028325">
    <property type="entry name" value="VG_K_chnl"/>
</dbReference>
<feature type="domain" description="Potassium channel" evidence="10">
    <location>
        <begin position="127"/>
        <end position="206"/>
    </location>
</feature>
<evidence type="ECO:0000256" key="8">
    <source>
        <dbReference type="SAM" id="Coils"/>
    </source>
</evidence>
<feature type="transmembrane region" description="Helical" evidence="9">
    <location>
        <begin position="20"/>
        <end position="38"/>
    </location>
</feature>
<dbReference type="Gene3D" id="1.20.120.350">
    <property type="entry name" value="Voltage-gated potassium channels. Chain C"/>
    <property type="match status" value="1"/>
</dbReference>
<gene>
    <name evidence="11" type="ORF">SAMN05216246_101195</name>
</gene>
<evidence type="ECO:0000256" key="2">
    <source>
        <dbReference type="ARBA" id="ARBA00022448"/>
    </source>
</evidence>
<dbReference type="SUPFAM" id="SSF81324">
    <property type="entry name" value="Voltage-gated potassium channels"/>
    <property type="match status" value="1"/>
</dbReference>
<evidence type="ECO:0000256" key="3">
    <source>
        <dbReference type="ARBA" id="ARBA00022692"/>
    </source>
</evidence>
<keyword evidence="4 9" id="KW-1133">Transmembrane helix</keyword>
<feature type="transmembrane region" description="Helical" evidence="9">
    <location>
        <begin position="50"/>
        <end position="70"/>
    </location>
</feature>
<feature type="transmembrane region" description="Helical" evidence="9">
    <location>
        <begin position="119"/>
        <end position="139"/>
    </location>
</feature>
<protein>
    <submittedName>
        <fullName evidence="11">Voltage-gated potassium channel</fullName>
    </submittedName>
</protein>
<dbReference type="Gene3D" id="1.10.287.70">
    <property type="match status" value="1"/>
</dbReference>
<keyword evidence="12" id="KW-1185">Reference proteome</keyword>
<dbReference type="GO" id="GO:0034220">
    <property type="term" value="P:monoatomic ion transmembrane transport"/>
    <property type="evidence" value="ECO:0007669"/>
    <property type="project" value="UniProtKB-KW"/>
</dbReference>
<evidence type="ECO:0000256" key="7">
    <source>
        <dbReference type="ARBA" id="ARBA00023303"/>
    </source>
</evidence>
<dbReference type="PANTHER" id="PTHR11537:SF254">
    <property type="entry name" value="POTASSIUM VOLTAGE-GATED CHANNEL PROTEIN SHAB"/>
    <property type="match status" value="1"/>
</dbReference>
<sequence length="258" mass="28053">MGEQRDGRRLRAWERATDWPLTGLAVVFLAVYAWEVLGRLDGGQRQIAEMTMNLIWLAFGVDYVVSLAIAPRRLHWFATHLVDLAVVALPLLRPLRLLRLIALIRIIQQGTGSALRGRIMSYAVGAVCLLTLVAALAVLDVERDAEGATITTLGQAAWWSLATITTVGYGDLAPVTTPGRWIAALLMIGGIALIGVVTATLASWIVSLVAEETEEQATATRAQVEALHREVARLTARLDLLAQERPAGAPEQDPLRLQ</sequence>
<evidence type="ECO:0000313" key="12">
    <source>
        <dbReference type="Proteomes" id="UP000184390"/>
    </source>
</evidence>
<dbReference type="Pfam" id="PF07885">
    <property type="entry name" value="Ion_trans_2"/>
    <property type="match status" value="1"/>
</dbReference>
<evidence type="ECO:0000256" key="4">
    <source>
        <dbReference type="ARBA" id="ARBA00022989"/>
    </source>
</evidence>
<evidence type="ECO:0000256" key="1">
    <source>
        <dbReference type="ARBA" id="ARBA00004141"/>
    </source>
</evidence>
<accession>A0ABY1I0Q5</accession>
<evidence type="ECO:0000256" key="5">
    <source>
        <dbReference type="ARBA" id="ARBA00023065"/>
    </source>
</evidence>